<dbReference type="GO" id="GO:0004722">
    <property type="term" value="F:protein serine/threonine phosphatase activity"/>
    <property type="evidence" value="ECO:0007669"/>
    <property type="project" value="UniProtKB-EC"/>
</dbReference>
<keyword evidence="4" id="KW-0479">Metal-binding</keyword>
<keyword evidence="6" id="KW-0460">Magnesium</keyword>
<dbReference type="GO" id="GO:0046872">
    <property type="term" value="F:metal ion binding"/>
    <property type="evidence" value="ECO:0007669"/>
    <property type="project" value="UniProtKB-KW"/>
</dbReference>
<dbReference type="Gene3D" id="3.60.40.10">
    <property type="entry name" value="PPM-type phosphatase domain"/>
    <property type="match status" value="1"/>
</dbReference>
<feature type="compositionally biased region" description="Low complexity" evidence="10">
    <location>
        <begin position="817"/>
        <end position="828"/>
    </location>
</feature>
<evidence type="ECO:0000313" key="12">
    <source>
        <dbReference type="EMBL" id="SZX74040.1"/>
    </source>
</evidence>
<feature type="region of interest" description="Disordered" evidence="10">
    <location>
        <begin position="123"/>
        <end position="175"/>
    </location>
</feature>
<dbReference type="Pfam" id="PF00481">
    <property type="entry name" value="PP2C"/>
    <property type="match status" value="1"/>
</dbReference>
<feature type="compositionally biased region" description="Low complexity" evidence="10">
    <location>
        <begin position="935"/>
        <end position="958"/>
    </location>
</feature>
<dbReference type="STRING" id="3088.A0A383WA15"/>
<name>A0A383WA15_TETOB</name>
<dbReference type="PROSITE" id="PS01032">
    <property type="entry name" value="PPM_1"/>
    <property type="match status" value="1"/>
</dbReference>
<dbReference type="InterPro" id="IPR036457">
    <property type="entry name" value="PPM-type-like_dom_sf"/>
</dbReference>
<evidence type="ECO:0000256" key="9">
    <source>
        <dbReference type="RuleBase" id="RU003465"/>
    </source>
</evidence>
<dbReference type="EC" id="3.1.3.16" evidence="3"/>
<comment type="cofactor">
    <cofactor evidence="2">
        <name>Mg(2+)</name>
        <dbReference type="ChEBI" id="CHEBI:18420"/>
    </cofactor>
</comment>
<feature type="compositionally biased region" description="Low complexity" evidence="10">
    <location>
        <begin position="525"/>
        <end position="544"/>
    </location>
</feature>
<evidence type="ECO:0000256" key="7">
    <source>
        <dbReference type="ARBA" id="ARBA00022912"/>
    </source>
</evidence>
<dbReference type="InterPro" id="IPR015655">
    <property type="entry name" value="PP2C"/>
</dbReference>
<keyword evidence="5 9" id="KW-0378">Hydrolase</keyword>
<dbReference type="SMART" id="SM00332">
    <property type="entry name" value="PP2Cc"/>
    <property type="match status" value="1"/>
</dbReference>
<feature type="compositionally biased region" description="Low complexity" evidence="10">
    <location>
        <begin position="840"/>
        <end position="911"/>
    </location>
</feature>
<feature type="domain" description="PPM-type phosphatase" evidence="11">
    <location>
        <begin position="370"/>
        <end position="761"/>
    </location>
</feature>
<evidence type="ECO:0000256" key="10">
    <source>
        <dbReference type="SAM" id="MobiDB-lite"/>
    </source>
</evidence>
<keyword evidence="7 9" id="KW-0904">Protein phosphatase</keyword>
<comment type="similarity">
    <text evidence="9">Belongs to the PP2C family.</text>
</comment>
<organism evidence="12 13">
    <name type="scientific">Tetradesmus obliquus</name>
    <name type="common">Green alga</name>
    <name type="synonym">Acutodesmus obliquus</name>
    <dbReference type="NCBI Taxonomy" id="3088"/>
    <lineage>
        <taxon>Eukaryota</taxon>
        <taxon>Viridiplantae</taxon>
        <taxon>Chlorophyta</taxon>
        <taxon>core chlorophytes</taxon>
        <taxon>Chlorophyceae</taxon>
        <taxon>CS clade</taxon>
        <taxon>Sphaeropleales</taxon>
        <taxon>Scenedesmaceae</taxon>
        <taxon>Tetradesmus</taxon>
    </lineage>
</organism>
<feature type="region of interest" description="Disordered" evidence="10">
    <location>
        <begin position="765"/>
        <end position="920"/>
    </location>
</feature>
<feature type="compositionally biased region" description="Low complexity" evidence="10">
    <location>
        <begin position="283"/>
        <end position="307"/>
    </location>
</feature>
<feature type="compositionally biased region" description="Low complexity" evidence="10">
    <location>
        <begin position="317"/>
        <end position="360"/>
    </location>
</feature>
<dbReference type="PROSITE" id="PS51746">
    <property type="entry name" value="PPM_2"/>
    <property type="match status" value="1"/>
</dbReference>
<reference evidence="12 13" key="1">
    <citation type="submission" date="2016-10" db="EMBL/GenBank/DDBJ databases">
        <authorList>
            <person name="Cai Z."/>
        </authorList>
    </citation>
    <scope>NUCLEOTIDE SEQUENCE [LARGE SCALE GENOMIC DNA]</scope>
</reference>
<feature type="region of interest" description="Disordered" evidence="10">
    <location>
        <begin position="935"/>
        <end position="1049"/>
    </location>
</feature>
<feature type="region of interest" description="Disordered" evidence="10">
    <location>
        <begin position="97"/>
        <end position="116"/>
    </location>
</feature>
<dbReference type="InterPro" id="IPR001932">
    <property type="entry name" value="PPM-type_phosphatase-like_dom"/>
</dbReference>
<evidence type="ECO:0000313" key="13">
    <source>
        <dbReference type="Proteomes" id="UP000256970"/>
    </source>
</evidence>
<feature type="compositionally biased region" description="Polar residues" evidence="10">
    <location>
        <begin position="1023"/>
        <end position="1035"/>
    </location>
</feature>
<dbReference type="CDD" id="cd00143">
    <property type="entry name" value="PP2Cc"/>
    <property type="match status" value="1"/>
</dbReference>
<feature type="region of interest" description="Disordered" evidence="10">
    <location>
        <begin position="268"/>
        <end position="360"/>
    </location>
</feature>
<dbReference type="Proteomes" id="UP000256970">
    <property type="component" value="Unassembled WGS sequence"/>
</dbReference>
<evidence type="ECO:0000256" key="8">
    <source>
        <dbReference type="ARBA" id="ARBA00023211"/>
    </source>
</evidence>
<dbReference type="AlphaFoldDB" id="A0A383WA15"/>
<keyword evidence="13" id="KW-1185">Reference proteome</keyword>
<evidence type="ECO:0000256" key="5">
    <source>
        <dbReference type="ARBA" id="ARBA00022801"/>
    </source>
</evidence>
<feature type="region of interest" description="Disordered" evidence="10">
    <location>
        <begin position="482"/>
        <end position="561"/>
    </location>
</feature>
<evidence type="ECO:0000259" key="11">
    <source>
        <dbReference type="PROSITE" id="PS51746"/>
    </source>
</evidence>
<evidence type="ECO:0000256" key="6">
    <source>
        <dbReference type="ARBA" id="ARBA00022842"/>
    </source>
</evidence>
<feature type="compositionally biased region" description="Low complexity" evidence="10">
    <location>
        <begin position="100"/>
        <end position="111"/>
    </location>
</feature>
<keyword evidence="8" id="KW-0464">Manganese</keyword>
<evidence type="ECO:0000256" key="2">
    <source>
        <dbReference type="ARBA" id="ARBA00001946"/>
    </source>
</evidence>
<accession>A0A383WA15</accession>
<dbReference type="EMBL" id="FNXT01001204">
    <property type="protein sequence ID" value="SZX74040.1"/>
    <property type="molecule type" value="Genomic_DNA"/>
</dbReference>
<feature type="compositionally biased region" description="Polar residues" evidence="10">
    <location>
        <begin position="149"/>
        <end position="169"/>
    </location>
</feature>
<feature type="compositionally biased region" description="Low complexity" evidence="10">
    <location>
        <begin position="996"/>
        <end position="1011"/>
    </location>
</feature>
<dbReference type="InterPro" id="IPR000222">
    <property type="entry name" value="PP2C_BS"/>
</dbReference>
<protein>
    <recommendedName>
        <fullName evidence="3">protein-serine/threonine phosphatase</fullName>
        <ecNumber evidence="3">3.1.3.16</ecNumber>
    </recommendedName>
</protein>
<evidence type="ECO:0000256" key="3">
    <source>
        <dbReference type="ARBA" id="ARBA00013081"/>
    </source>
</evidence>
<comment type="cofactor">
    <cofactor evidence="1">
        <name>Mn(2+)</name>
        <dbReference type="ChEBI" id="CHEBI:29035"/>
    </cofactor>
</comment>
<gene>
    <name evidence="12" type="ORF">BQ4739_LOCUS14294</name>
</gene>
<dbReference type="SUPFAM" id="SSF81606">
    <property type="entry name" value="PP2C-like"/>
    <property type="match status" value="1"/>
</dbReference>
<evidence type="ECO:0000256" key="4">
    <source>
        <dbReference type="ARBA" id="ARBA00022723"/>
    </source>
</evidence>
<proteinExistence type="inferred from homology"/>
<feature type="compositionally biased region" description="Low complexity" evidence="10">
    <location>
        <begin position="482"/>
        <end position="517"/>
    </location>
</feature>
<evidence type="ECO:0000256" key="1">
    <source>
        <dbReference type="ARBA" id="ARBA00001936"/>
    </source>
</evidence>
<sequence>MARCLTRSDTCSLDPVGARLALDGRLSSGESREGLAGALRQASQQSAELQQAAAAAAEDGSSSDAACTAPTLLSSRPQQLPAEVLDAFQADEGQERNACSLNNSSSSNSSSTTAPPLAAIREHRGSRSSGGVPLSQQESLLHPPLPVTRTRSQPGGNSSGITGAVSSSPPQRPPVTAAIERTSTATLDANGGVDHGVGMHDPGCTCPPYAVKSTCGKRPNMEDTYALCPNICELPMSPMAHEYADKLPHRIAVQFENYCMHMPAADGLQQPQQQQSPHLNGISSPSAAASGMPAGAELNAAQQQQQQQHHHHHHHQQQQQQQQQVVQPHVQRRASQSLDAAPAQQLQQDPVQQAAAAGAGPAAEDTAAAFAGSASLVPAPLSAVPDAENSVSSLSSSEGGSVEKLHFFGVYDGHGGIEASQHCAQRLHYHLSKAVAELANGWLESSAGDEAAGSWNPEVRYVPLDTARVGDSGSPGECQLAATAAAEDSEGAAAAAPSSSGGAAQSLSSSSSSSGSSGDDRELGRSVSQASSGNSGNSSPGSSGDCEVDSNEGSAEGSEGTATSFCGLMEEVLRDAFLKTDEEFSNSGLQAGLVGSTAVVALVGTHRVWIANCGDSRAVLSRAGVAIQVTDDHKPEREDEAERVEKAGGQVLYWNGHRVMGVLAMSRAIGDHCLRPYVIPEPEISVFARHPLDEILLLASDGLWDVLSNQDATDLALRSIKRAREKGASRKAAARVAATVLTKAAVDRGSRDNITVVIIDLAPTPAGGEQQRQCNDKAAMAAAANGPPSPDSLEPQQPARAEGDAAAAATAGGGSGSRPSTSGSSKGAGRTGSLKGCGSGSNPFAAAAASPFSTAATGSSELPLPSGASGSGNAPGNEALAAVGSTAAAGATQTAERSGRSAAGSGRLRGPSGTGCASGGSSSVFAAATVSASASIGSSSTEGSMQQQREAQQQVQQQGSDALLSEQLDSIDLSGMGAAAGRGGSSLPSIDSMAKASSAAEGSTTSSSLEEQPTIVEPPPSLVRQTSSSPFSAFQGNAPFSDGGAEAVC</sequence>
<dbReference type="PANTHER" id="PTHR47992">
    <property type="entry name" value="PROTEIN PHOSPHATASE"/>
    <property type="match status" value="1"/>
</dbReference>